<evidence type="ECO:0000256" key="1">
    <source>
        <dbReference type="SAM" id="Phobius"/>
    </source>
</evidence>
<reference evidence="2" key="1">
    <citation type="submission" date="2023-04" db="EMBL/GenBank/DDBJ databases">
        <title>Black Yeasts Isolated from many extreme environments.</title>
        <authorList>
            <person name="Coleine C."/>
            <person name="Stajich J.E."/>
            <person name="Selbmann L."/>
        </authorList>
    </citation>
    <scope>NUCLEOTIDE SEQUENCE</scope>
    <source>
        <strain evidence="2">CCFEE 5312</strain>
    </source>
</reference>
<organism evidence="2 3">
    <name type="scientific">Extremus antarcticus</name>
    <dbReference type="NCBI Taxonomy" id="702011"/>
    <lineage>
        <taxon>Eukaryota</taxon>
        <taxon>Fungi</taxon>
        <taxon>Dikarya</taxon>
        <taxon>Ascomycota</taxon>
        <taxon>Pezizomycotina</taxon>
        <taxon>Dothideomycetes</taxon>
        <taxon>Dothideomycetidae</taxon>
        <taxon>Mycosphaerellales</taxon>
        <taxon>Extremaceae</taxon>
        <taxon>Extremus</taxon>
    </lineage>
</organism>
<feature type="transmembrane region" description="Helical" evidence="1">
    <location>
        <begin position="106"/>
        <end position="126"/>
    </location>
</feature>
<name>A0AAJ0GCB9_9PEZI</name>
<keyword evidence="1" id="KW-0812">Transmembrane</keyword>
<dbReference type="AlphaFoldDB" id="A0AAJ0GCB9"/>
<evidence type="ECO:0000313" key="3">
    <source>
        <dbReference type="Proteomes" id="UP001271007"/>
    </source>
</evidence>
<accession>A0AAJ0GCB9</accession>
<dbReference type="Proteomes" id="UP001271007">
    <property type="component" value="Unassembled WGS sequence"/>
</dbReference>
<keyword evidence="3" id="KW-1185">Reference proteome</keyword>
<keyword evidence="1" id="KW-1133">Transmembrane helix</keyword>
<evidence type="ECO:0000313" key="2">
    <source>
        <dbReference type="EMBL" id="KAK3050192.1"/>
    </source>
</evidence>
<gene>
    <name evidence="2" type="ORF">LTR09_008581</name>
</gene>
<keyword evidence="1" id="KW-0472">Membrane</keyword>
<protein>
    <submittedName>
        <fullName evidence="2">Uncharacterized protein</fullName>
    </submittedName>
</protein>
<feature type="transmembrane region" description="Helical" evidence="1">
    <location>
        <begin position="138"/>
        <end position="156"/>
    </location>
</feature>
<proteinExistence type="predicted"/>
<comment type="caution">
    <text evidence="2">The sequence shown here is derived from an EMBL/GenBank/DDBJ whole genome shotgun (WGS) entry which is preliminary data.</text>
</comment>
<dbReference type="EMBL" id="JAWDJX010000034">
    <property type="protein sequence ID" value="KAK3050192.1"/>
    <property type="molecule type" value="Genomic_DNA"/>
</dbReference>
<sequence>MPGMPHQKATGQPHEKSVIESTEVLSMLGYPARAAGRFPVIVRYIWGGRSTLNAADVYVSQRFHGTISRRRWLLLDAAELELIERLINEGSDEEVFSFRRAQLESGASTTVVGSLLASICTMMLTLDSLNHVNITVRGLFTISMMISLLAVYFALIQQRELALPASADMFR</sequence>